<dbReference type="EMBL" id="UZAF01018339">
    <property type="protein sequence ID" value="VDO50606.1"/>
    <property type="molecule type" value="Genomic_DNA"/>
</dbReference>
<dbReference type="WBParaSite" id="HPLM_0001379501-mRNA-1">
    <property type="protein sequence ID" value="HPLM_0001379501-mRNA-1"/>
    <property type="gene ID" value="HPLM_0001379501"/>
</dbReference>
<keyword evidence="2" id="KW-1185">Reference proteome</keyword>
<protein>
    <submittedName>
        <fullName evidence="1 3">Uncharacterized protein</fullName>
    </submittedName>
</protein>
<name>A0A0N4WQS2_HAEPC</name>
<reference evidence="3" key="1">
    <citation type="submission" date="2017-02" db="UniProtKB">
        <authorList>
            <consortium name="WormBaseParasite"/>
        </authorList>
    </citation>
    <scope>IDENTIFICATION</scope>
</reference>
<evidence type="ECO:0000313" key="3">
    <source>
        <dbReference type="WBParaSite" id="HPLM_0001379501-mRNA-1"/>
    </source>
</evidence>
<reference evidence="1 2" key="2">
    <citation type="submission" date="2018-11" db="EMBL/GenBank/DDBJ databases">
        <authorList>
            <consortium name="Pathogen Informatics"/>
        </authorList>
    </citation>
    <scope>NUCLEOTIDE SEQUENCE [LARGE SCALE GENOMIC DNA]</scope>
    <source>
        <strain evidence="1 2">MHpl1</strain>
    </source>
</reference>
<organism evidence="3">
    <name type="scientific">Haemonchus placei</name>
    <name type="common">Barber's pole worm</name>
    <dbReference type="NCBI Taxonomy" id="6290"/>
    <lineage>
        <taxon>Eukaryota</taxon>
        <taxon>Metazoa</taxon>
        <taxon>Ecdysozoa</taxon>
        <taxon>Nematoda</taxon>
        <taxon>Chromadorea</taxon>
        <taxon>Rhabditida</taxon>
        <taxon>Rhabditina</taxon>
        <taxon>Rhabditomorpha</taxon>
        <taxon>Strongyloidea</taxon>
        <taxon>Trichostrongylidae</taxon>
        <taxon>Haemonchus</taxon>
    </lineage>
</organism>
<proteinExistence type="predicted"/>
<dbReference type="AlphaFoldDB" id="A0A0N4WQS2"/>
<gene>
    <name evidence="1" type="ORF">HPLM_LOCUS13787</name>
</gene>
<evidence type="ECO:0000313" key="1">
    <source>
        <dbReference type="EMBL" id="VDO50606.1"/>
    </source>
</evidence>
<sequence length="56" mass="6021">MEVMAVQLVGILALDRPHLRKREATTVRLLVMITIILPSPEAVVAVGKGEAEVGDN</sequence>
<accession>A0A0N4WQS2</accession>
<evidence type="ECO:0000313" key="2">
    <source>
        <dbReference type="Proteomes" id="UP000268014"/>
    </source>
</evidence>
<dbReference type="Proteomes" id="UP000268014">
    <property type="component" value="Unassembled WGS sequence"/>
</dbReference>